<protein>
    <submittedName>
        <fullName evidence="3">Uncharacterized protein</fullName>
    </submittedName>
</protein>
<proteinExistence type="predicted"/>
<dbReference type="Proteomes" id="UP001634007">
    <property type="component" value="Unassembled WGS sequence"/>
</dbReference>
<organism evidence="3 4">
    <name type="scientific">Eucalyptus globulus</name>
    <name type="common">Tasmanian blue gum</name>
    <dbReference type="NCBI Taxonomy" id="34317"/>
    <lineage>
        <taxon>Eukaryota</taxon>
        <taxon>Viridiplantae</taxon>
        <taxon>Streptophyta</taxon>
        <taxon>Embryophyta</taxon>
        <taxon>Tracheophyta</taxon>
        <taxon>Spermatophyta</taxon>
        <taxon>Magnoliopsida</taxon>
        <taxon>eudicotyledons</taxon>
        <taxon>Gunneridae</taxon>
        <taxon>Pentapetalae</taxon>
        <taxon>rosids</taxon>
        <taxon>malvids</taxon>
        <taxon>Myrtales</taxon>
        <taxon>Myrtaceae</taxon>
        <taxon>Myrtoideae</taxon>
        <taxon>Eucalypteae</taxon>
        <taxon>Eucalyptus</taxon>
    </lineage>
</organism>
<evidence type="ECO:0000313" key="4">
    <source>
        <dbReference type="Proteomes" id="UP001634007"/>
    </source>
</evidence>
<feature type="chain" id="PRO_5044741533" evidence="2">
    <location>
        <begin position="26"/>
        <end position="144"/>
    </location>
</feature>
<dbReference type="AlphaFoldDB" id="A0ABD3JTU6"/>
<reference evidence="3 4" key="1">
    <citation type="submission" date="2024-11" db="EMBL/GenBank/DDBJ databases">
        <title>Chromosome-level genome assembly of Eucalyptus globulus Labill. provides insights into its genome evolution.</title>
        <authorList>
            <person name="Li X."/>
        </authorList>
    </citation>
    <scope>NUCLEOTIDE SEQUENCE [LARGE SCALE GENOMIC DNA]</scope>
    <source>
        <strain evidence="3">CL2024</strain>
        <tissue evidence="3">Fresh tender leaves</tissue>
    </source>
</reference>
<name>A0ABD3JTU6_EUCGL</name>
<evidence type="ECO:0000256" key="1">
    <source>
        <dbReference type="SAM" id="MobiDB-lite"/>
    </source>
</evidence>
<feature type="compositionally biased region" description="Polar residues" evidence="1">
    <location>
        <begin position="133"/>
        <end position="144"/>
    </location>
</feature>
<feature type="region of interest" description="Disordered" evidence="1">
    <location>
        <begin position="117"/>
        <end position="144"/>
    </location>
</feature>
<feature type="signal peptide" evidence="2">
    <location>
        <begin position="1"/>
        <end position="25"/>
    </location>
</feature>
<keyword evidence="2" id="KW-0732">Signal</keyword>
<gene>
    <name evidence="3" type="ORF">ACJRO7_033429</name>
</gene>
<dbReference type="EMBL" id="JBJKBG010000008">
    <property type="protein sequence ID" value="KAL3728842.1"/>
    <property type="molecule type" value="Genomic_DNA"/>
</dbReference>
<accession>A0ABD3JTU6</accession>
<evidence type="ECO:0000313" key="3">
    <source>
        <dbReference type="EMBL" id="KAL3728842.1"/>
    </source>
</evidence>
<evidence type="ECO:0000256" key="2">
    <source>
        <dbReference type="SAM" id="SignalP"/>
    </source>
</evidence>
<comment type="caution">
    <text evidence="3">The sequence shown here is derived from an EMBL/GenBank/DDBJ whole genome shotgun (WGS) entry which is preliminary data.</text>
</comment>
<keyword evidence="4" id="KW-1185">Reference proteome</keyword>
<feature type="compositionally biased region" description="Basic and acidic residues" evidence="1">
    <location>
        <begin position="117"/>
        <end position="130"/>
    </location>
</feature>
<sequence length="144" mass="15933">MKRLQRMAKPFIFWVLVSLHTRALSIEIGDGGYRDLFFDARLGSGTCGAKEEKLSIAKIVNGTVSLLRESHNISFRSRDAAYVDDQNKAGKVTVEETAKSAEEVVGKVVHEMVAKVKESMSNENEGEKLKTHNLANPNLSQKNA</sequence>